<reference evidence="2" key="1">
    <citation type="submission" date="2025-08" db="UniProtKB">
        <authorList>
            <consortium name="RefSeq"/>
        </authorList>
    </citation>
    <scope>IDENTIFICATION</scope>
    <source>
        <strain evidence="2">Quisiro</strain>
        <tissue evidence="2">Liver</tissue>
    </source>
</reference>
<name>A0A2I4BYL4_AUSLI</name>
<sequence>MGPFLPENHNTDSMLAFWSVPEMHCEDVNLQKEHRGSAELILPRYHELLLQQEERKGVTGPGQYHIRGLFEKPVQSIIELPKITKSFLSQTECSAKDVTR</sequence>
<gene>
    <name evidence="2" type="primary">stpg2</name>
</gene>
<dbReference type="CTD" id="285555"/>
<protein>
    <submittedName>
        <fullName evidence="2">Sperm-tail PG-rich repeat-containing protein 2 isoform X2</fullName>
    </submittedName>
</protein>
<accession>A0A2I4BYL4</accession>
<keyword evidence="1" id="KW-1185">Reference proteome</keyword>
<dbReference type="AlphaFoldDB" id="A0A2I4BYL4"/>
<organism evidence="1 2">
    <name type="scientific">Austrofundulus limnaeus</name>
    <name type="common">Annual killifish</name>
    <dbReference type="NCBI Taxonomy" id="52670"/>
    <lineage>
        <taxon>Eukaryota</taxon>
        <taxon>Metazoa</taxon>
        <taxon>Chordata</taxon>
        <taxon>Craniata</taxon>
        <taxon>Vertebrata</taxon>
        <taxon>Euteleostomi</taxon>
        <taxon>Actinopterygii</taxon>
        <taxon>Neopterygii</taxon>
        <taxon>Teleostei</taxon>
        <taxon>Neoteleostei</taxon>
        <taxon>Acanthomorphata</taxon>
        <taxon>Ovalentaria</taxon>
        <taxon>Atherinomorphae</taxon>
        <taxon>Cyprinodontiformes</taxon>
        <taxon>Rivulidae</taxon>
        <taxon>Austrofundulus</taxon>
    </lineage>
</organism>
<proteinExistence type="predicted"/>
<dbReference type="OrthoDB" id="406368at2759"/>
<dbReference type="RefSeq" id="XP_013872840.1">
    <property type="nucleotide sequence ID" value="XM_014017386.1"/>
</dbReference>
<evidence type="ECO:0000313" key="1">
    <source>
        <dbReference type="Proteomes" id="UP000192220"/>
    </source>
</evidence>
<evidence type="ECO:0000313" key="2">
    <source>
        <dbReference type="RefSeq" id="XP_013872840.1"/>
    </source>
</evidence>
<dbReference type="Proteomes" id="UP000192220">
    <property type="component" value="Unplaced"/>
</dbReference>